<name>A0A3R5V8A7_9CLOT</name>
<evidence type="ECO:0000313" key="1">
    <source>
        <dbReference type="EMBL" id="QAA32461.1"/>
    </source>
</evidence>
<organism evidence="1 2">
    <name type="scientific">Clostridium manihotivorum</name>
    <dbReference type="NCBI Taxonomy" id="2320868"/>
    <lineage>
        <taxon>Bacteria</taxon>
        <taxon>Bacillati</taxon>
        <taxon>Bacillota</taxon>
        <taxon>Clostridia</taxon>
        <taxon>Eubacteriales</taxon>
        <taxon>Clostridiaceae</taxon>
        <taxon>Clostridium</taxon>
    </lineage>
</organism>
<dbReference type="KEGG" id="cmah:C1I91_12875"/>
<dbReference type="RefSeq" id="WP_128213249.1">
    <property type="nucleotide sequence ID" value="NZ_CP025746.1"/>
</dbReference>
<gene>
    <name evidence="1" type="ORF">C1I91_12875</name>
</gene>
<proteinExistence type="predicted"/>
<dbReference type="Proteomes" id="UP000286268">
    <property type="component" value="Chromosome"/>
</dbReference>
<dbReference type="EMBL" id="CP025746">
    <property type="protein sequence ID" value="QAA32461.1"/>
    <property type="molecule type" value="Genomic_DNA"/>
</dbReference>
<protein>
    <submittedName>
        <fullName evidence="1">Uncharacterized protein</fullName>
    </submittedName>
</protein>
<evidence type="ECO:0000313" key="2">
    <source>
        <dbReference type="Proteomes" id="UP000286268"/>
    </source>
</evidence>
<sequence>MNSNVLAFHNLCRVYIIDTLRNYRKGIDSIDKKACELYKVTKTWNCESISQLYRSYNEKNPFWSIKAEILKVILQRIENIDLNNFHDLKAIKNIVIEVSSEARIDRRFGFSGVDKAKVNIICDKEKNSFFSYFSNIYEEDLGGVPKLYYRKVLDRKRAENIKSEVEERFQRFYEAKNLDLFVSFKKEIFEEKVDIEELIRRINNKVTRIYQLDYDGIYESFIVDLCIEGFFPFDRGDLAWCTSRLDWFVRRHHEGYYLIAGKFIISKLKELWPDYYNSKSNFHLWPD</sequence>
<dbReference type="AlphaFoldDB" id="A0A3R5V8A7"/>
<keyword evidence="2" id="KW-1185">Reference proteome</keyword>
<accession>A0A3R5V8A7</accession>
<reference evidence="1 2" key="1">
    <citation type="submission" date="2018-01" db="EMBL/GenBank/DDBJ databases">
        <title>Genome Sequencing and Assembly of Anaerobacter polyendosporus strain CT4.</title>
        <authorList>
            <person name="Tachaapaikoon C."/>
            <person name="Sutheeworapong S."/>
            <person name="Jenjaroenpun P."/>
            <person name="Wongsurawat T."/>
            <person name="Nookeaw I."/>
            <person name="Cheawchanlertfa P."/>
            <person name="Kosugi A."/>
            <person name="Cheevadhanarak S."/>
            <person name="Ratanakhanokchai K."/>
        </authorList>
    </citation>
    <scope>NUCLEOTIDE SEQUENCE [LARGE SCALE GENOMIC DNA]</scope>
    <source>
        <strain evidence="1 2">CT4</strain>
    </source>
</reference>